<dbReference type="AlphaFoldDB" id="A0A6G0RUQ2"/>
<feature type="domain" description="ZSWIM1/3 RNaseH-like" evidence="2">
    <location>
        <begin position="250"/>
        <end position="375"/>
    </location>
</feature>
<feature type="region of interest" description="Disordered" evidence="1">
    <location>
        <begin position="1"/>
        <end position="71"/>
    </location>
</feature>
<dbReference type="InterPro" id="IPR048324">
    <property type="entry name" value="ZSWIM1-3_RNaseH-like"/>
</dbReference>
<reference evidence="3 4" key="1">
    <citation type="submission" date="2018-09" db="EMBL/GenBank/DDBJ databases">
        <title>Genomic investigation of the strawberry pathogen Phytophthora fragariae indicates pathogenicity is determined by transcriptional variation in three key races.</title>
        <authorList>
            <person name="Adams T.M."/>
            <person name="Armitage A.D."/>
            <person name="Sobczyk M.K."/>
            <person name="Bates H.J."/>
            <person name="Dunwell J.M."/>
            <person name="Nellist C.F."/>
            <person name="Harrison R.J."/>
        </authorList>
    </citation>
    <scope>NUCLEOTIDE SEQUENCE [LARGE SCALE GENOMIC DNA]</scope>
    <source>
        <strain evidence="3 4">NOV-77</strain>
    </source>
</reference>
<sequence length="653" mass="74101">MPPPPSPRLRTAQKRPLLPDDLDDSGSDASCSSSSGWQPSTGPSQAESTETTNSASEVTTQGHVIAPPPRKTQFKSWEAFDAYLATKRNLSRARTNTTVLERNDRMEKKKSKALRIPVEWEQYARTFVCTHHGNYQSQATTKRPRQETRARGCKAQISACVQVVDKVNKTFAVRITKCKRQHNHALTEYGFKSHPSNRISLDEGGLKIVDELRKAGAKTISILKFIKDNSSNNPKTQDVQNLKWMTDFGEIPGNVGRIFVDDVDGKRVAACITLQTKHMRNLFTQFPEVLLIDATHGTNRSKYKVFAFIAHDTFGKGQFVQHALLQNERWPTLLTALKEFKANNPSWTKLQCVLIDKDFTEMSVLKQAFPDVTILLCQFHVLKYLREKIASSDYGFNSWQKNQLRGVMSLLVYAKTEMEYARHFDYMQHLASVGYTAPVQTTPSESSALVDDELASVGHENHPVGHQMGSVGNEMGPVRNEMGPVGQDLSSTSVVGDERRAMHPFVAYFIKNWDNCRELWCAYKQQNTVTLGNNTNNRLEVSRKQLKEWVDSFMAVDECIASTIYYQSLQERRFIDEVYKNVNVQDIGYDHEMSLDANLVSEHACELIYSQYLYALGPAAYDVYEGYPDVYFVKSTRRDDDALDEPEVKYTVT</sequence>
<evidence type="ECO:0000256" key="1">
    <source>
        <dbReference type="SAM" id="MobiDB-lite"/>
    </source>
</evidence>
<feature type="compositionally biased region" description="Polar residues" evidence="1">
    <location>
        <begin position="36"/>
        <end position="62"/>
    </location>
</feature>
<gene>
    <name evidence="3" type="ORF">PF008_g10643</name>
</gene>
<evidence type="ECO:0000313" key="4">
    <source>
        <dbReference type="Proteomes" id="UP000486351"/>
    </source>
</evidence>
<evidence type="ECO:0000313" key="3">
    <source>
        <dbReference type="EMBL" id="KAE9341403.1"/>
    </source>
</evidence>
<evidence type="ECO:0000259" key="2">
    <source>
        <dbReference type="Pfam" id="PF21056"/>
    </source>
</evidence>
<organism evidence="3 4">
    <name type="scientific">Phytophthora fragariae</name>
    <dbReference type="NCBI Taxonomy" id="53985"/>
    <lineage>
        <taxon>Eukaryota</taxon>
        <taxon>Sar</taxon>
        <taxon>Stramenopiles</taxon>
        <taxon>Oomycota</taxon>
        <taxon>Peronosporomycetes</taxon>
        <taxon>Peronosporales</taxon>
        <taxon>Peronosporaceae</taxon>
        <taxon>Phytophthora</taxon>
    </lineage>
</organism>
<comment type="caution">
    <text evidence="3">The sequence shown here is derived from an EMBL/GenBank/DDBJ whole genome shotgun (WGS) entry which is preliminary data.</text>
</comment>
<dbReference type="PANTHER" id="PTHR31569">
    <property type="entry name" value="SWIM-TYPE DOMAIN-CONTAINING PROTEIN"/>
    <property type="match status" value="1"/>
</dbReference>
<proteinExistence type="predicted"/>
<dbReference type="Proteomes" id="UP000486351">
    <property type="component" value="Unassembled WGS sequence"/>
</dbReference>
<dbReference type="InterPro" id="IPR052579">
    <property type="entry name" value="Zinc_finger_SWIM"/>
</dbReference>
<dbReference type="PANTHER" id="PTHR31569:SF4">
    <property type="entry name" value="SWIM-TYPE DOMAIN-CONTAINING PROTEIN"/>
    <property type="match status" value="1"/>
</dbReference>
<accession>A0A6G0RUQ2</accession>
<dbReference type="Pfam" id="PF21056">
    <property type="entry name" value="ZSWIM1-3_RNaseH-like"/>
    <property type="match status" value="1"/>
</dbReference>
<dbReference type="EMBL" id="QXFY01000543">
    <property type="protein sequence ID" value="KAE9341403.1"/>
    <property type="molecule type" value="Genomic_DNA"/>
</dbReference>
<name>A0A6G0RUQ2_9STRA</name>
<protein>
    <recommendedName>
        <fullName evidence="2">ZSWIM1/3 RNaseH-like domain-containing protein</fullName>
    </recommendedName>
</protein>